<keyword evidence="12" id="KW-1185">Reference proteome</keyword>
<comment type="pathway">
    <text evidence="1">Lipid metabolism; fatty acid beta-oxidation.</text>
</comment>
<comment type="pathway">
    <text evidence="2">Lipid metabolism; butanoate metabolism.</text>
</comment>
<evidence type="ECO:0000313" key="11">
    <source>
        <dbReference type="EMBL" id="MCZ2220098.1"/>
    </source>
</evidence>
<reference evidence="11" key="1">
    <citation type="submission" date="2022-08" db="EMBL/GenBank/DDBJ databases">
        <title>Corynebacterium sp. nov., isolated from clinical breast specimens.</title>
        <authorList>
            <person name="Zhang T."/>
        </authorList>
    </citation>
    <scope>NUCLEOTIDE SEQUENCE</scope>
    <source>
        <strain evidence="11">CCUG 57942</strain>
    </source>
</reference>
<evidence type="ECO:0000256" key="2">
    <source>
        <dbReference type="ARBA" id="ARBA00005086"/>
    </source>
</evidence>
<dbReference type="InterPro" id="IPR008927">
    <property type="entry name" value="6-PGluconate_DH-like_C_sf"/>
</dbReference>
<comment type="catalytic activity">
    <reaction evidence="7">
        <text>a (3S)-3-hydroxyacyl-CoA + NAD(+) = a 3-oxoacyl-CoA + NADH + H(+)</text>
        <dbReference type="Rhea" id="RHEA:22432"/>
        <dbReference type="ChEBI" id="CHEBI:15378"/>
        <dbReference type="ChEBI" id="CHEBI:57318"/>
        <dbReference type="ChEBI" id="CHEBI:57540"/>
        <dbReference type="ChEBI" id="CHEBI:57945"/>
        <dbReference type="ChEBI" id="CHEBI:90726"/>
        <dbReference type="EC" id="1.1.1.35"/>
    </reaction>
</comment>
<dbReference type="EC" id="1.1.1.35" evidence="11"/>
<dbReference type="PANTHER" id="PTHR43561">
    <property type="match status" value="1"/>
</dbReference>
<dbReference type="Gene3D" id="1.10.1040.10">
    <property type="entry name" value="N-(1-d-carboxylethyl)-l-norvaline Dehydrogenase, domain 2"/>
    <property type="match status" value="1"/>
</dbReference>
<protein>
    <submittedName>
        <fullName evidence="11">3-hydroxyacyl-CoA dehydrogenase</fullName>
        <ecNumber evidence="11">1.1.1.35</ecNumber>
    </submittedName>
</protein>
<dbReference type="PIRSF" id="PIRSF000105">
    <property type="entry name" value="HCDH"/>
    <property type="match status" value="1"/>
</dbReference>
<dbReference type="Pfam" id="PF02737">
    <property type="entry name" value="3HCDH_N"/>
    <property type="match status" value="1"/>
</dbReference>
<dbReference type="GO" id="GO:0070403">
    <property type="term" value="F:NAD+ binding"/>
    <property type="evidence" value="ECO:0007669"/>
    <property type="project" value="InterPro"/>
</dbReference>
<feature type="domain" description="3-hydroxyacyl-CoA dehydrogenase C-terminal" evidence="9">
    <location>
        <begin position="197"/>
        <end position="293"/>
    </location>
</feature>
<evidence type="ECO:0000259" key="9">
    <source>
        <dbReference type="Pfam" id="PF00725"/>
    </source>
</evidence>
<dbReference type="InterPro" id="IPR022694">
    <property type="entry name" value="3-OHacyl-CoA_DH"/>
</dbReference>
<evidence type="ECO:0000256" key="7">
    <source>
        <dbReference type="ARBA" id="ARBA00049556"/>
    </source>
</evidence>
<evidence type="ECO:0000256" key="5">
    <source>
        <dbReference type="ARBA" id="ARBA00023027"/>
    </source>
</evidence>
<comment type="caution">
    <text evidence="11">The sequence shown here is derived from an EMBL/GenBank/DDBJ whole genome shotgun (WGS) entry which is preliminary data.</text>
</comment>
<evidence type="ECO:0000256" key="3">
    <source>
        <dbReference type="ARBA" id="ARBA00022832"/>
    </source>
</evidence>
<evidence type="ECO:0000256" key="8">
    <source>
        <dbReference type="PIRSR" id="PIRSR000105-1"/>
    </source>
</evidence>
<accession>A0A9Q4IFR8</accession>
<dbReference type="InterPro" id="IPR006176">
    <property type="entry name" value="3-OHacyl-CoA_DH_NAD-bd"/>
</dbReference>
<dbReference type="Proteomes" id="UP001071110">
    <property type="component" value="Unassembled WGS sequence"/>
</dbReference>
<dbReference type="InterPro" id="IPR006108">
    <property type="entry name" value="3HC_DH_C"/>
</dbReference>
<dbReference type="SUPFAM" id="SSF51735">
    <property type="entry name" value="NAD(P)-binding Rossmann-fold domains"/>
    <property type="match status" value="1"/>
</dbReference>
<evidence type="ECO:0000256" key="1">
    <source>
        <dbReference type="ARBA" id="ARBA00005005"/>
    </source>
</evidence>
<evidence type="ECO:0000256" key="4">
    <source>
        <dbReference type="ARBA" id="ARBA00023002"/>
    </source>
</evidence>
<sequence>MFRSSVTGMTFNNVTVLGAGVLGAQIAFCSAFAGKKVVSYDINEEALAAGKQRFDAIGEQMKAELESANDETIAAAHENLTQTSDLKEAVANADLVIEAIPENLELKRKVWAEVGQYAPETTVFATNTSTLMPSKFADATGAPERFLALHFANHIWIQNTAEVMPHEGTAPKYVDQLVEFAEQINMVPVPLKREQPGYVLNTLLVPLLSAGMYLLHHDIAEPADIDRDWCNSTGSPRGPFEIMDLIGVRTLVAVIESNENAPQWQKDFLETTLKPMVAEDRIGLEAGQGFYTYDANGKIVS</sequence>
<dbReference type="EMBL" id="JANRML010000001">
    <property type="protein sequence ID" value="MCZ2220098.1"/>
    <property type="molecule type" value="Genomic_DNA"/>
</dbReference>
<dbReference type="InterPro" id="IPR036291">
    <property type="entry name" value="NAD(P)-bd_dom_sf"/>
</dbReference>
<dbReference type="GO" id="GO:0006635">
    <property type="term" value="P:fatty acid beta-oxidation"/>
    <property type="evidence" value="ECO:0007669"/>
    <property type="project" value="TreeGrafter"/>
</dbReference>
<dbReference type="NCBIfam" id="NF006143">
    <property type="entry name" value="PRK08293.1"/>
    <property type="match status" value="1"/>
</dbReference>
<dbReference type="GO" id="GO:0006072">
    <property type="term" value="P:glycerol-3-phosphate metabolic process"/>
    <property type="evidence" value="ECO:0007669"/>
    <property type="project" value="InterPro"/>
</dbReference>
<dbReference type="Pfam" id="PF00725">
    <property type="entry name" value="3HCDH"/>
    <property type="match status" value="1"/>
</dbReference>
<keyword evidence="4 11" id="KW-0560">Oxidoreductase</keyword>
<gene>
    <name evidence="11" type="ORF">NUW87_01750</name>
</gene>
<dbReference type="GO" id="GO:0003857">
    <property type="term" value="F:(3S)-3-hydroxyacyl-CoA dehydrogenase (NAD+) activity"/>
    <property type="evidence" value="ECO:0007669"/>
    <property type="project" value="UniProtKB-EC"/>
</dbReference>
<keyword evidence="5" id="KW-0520">NAD</keyword>
<dbReference type="PANTHER" id="PTHR43561:SF3">
    <property type="entry name" value="HYDROXYACYL-COENZYME A DEHYDROGENASE, MITOCHONDRIAL"/>
    <property type="match status" value="1"/>
</dbReference>
<dbReference type="SUPFAM" id="SSF48179">
    <property type="entry name" value="6-phosphogluconate dehydrogenase C-terminal domain-like"/>
    <property type="match status" value="1"/>
</dbReference>
<dbReference type="PRINTS" id="PR00077">
    <property type="entry name" value="GPDHDRGNASE"/>
</dbReference>
<dbReference type="InterPro" id="IPR006168">
    <property type="entry name" value="G3P_DH_NAD-dep"/>
</dbReference>
<keyword evidence="3" id="KW-0276">Fatty acid metabolism</keyword>
<evidence type="ECO:0000256" key="6">
    <source>
        <dbReference type="ARBA" id="ARBA00023098"/>
    </source>
</evidence>
<feature type="domain" description="3-hydroxyacyl-CoA dehydrogenase NAD binding" evidence="10">
    <location>
        <begin position="13"/>
        <end position="192"/>
    </location>
</feature>
<name>A0A9Q4IFR8_9CORY</name>
<evidence type="ECO:0000313" key="12">
    <source>
        <dbReference type="Proteomes" id="UP001071110"/>
    </source>
</evidence>
<proteinExistence type="predicted"/>
<organism evidence="11 12">
    <name type="scientific">Corynebacterium pilbarense</name>
    <dbReference type="NCBI Taxonomy" id="1288393"/>
    <lineage>
        <taxon>Bacteria</taxon>
        <taxon>Bacillati</taxon>
        <taxon>Actinomycetota</taxon>
        <taxon>Actinomycetes</taxon>
        <taxon>Mycobacteriales</taxon>
        <taxon>Corynebacteriaceae</taxon>
        <taxon>Corynebacterium</taxon>
    </lineage>
</organism>
<dbReference type="InterPro" id="IPR013328">
    <property type="entry name" value="6PGD_dom2"/>
</dbReference>
<dbReference type="InterPro" id="IPR052242">
    <property type="entry name" value="Mito_3-hydroxyacyl-CoA_DH"/>
</dbReference>
<keyword evidence="6" id="KW-0443">Lipid metabolism</keyword>
<dbReference type="Gene3D" id="3.40.50.720">
    <property type="entry name" value="NAD(P)-binding Rossmann-like Domain"/>
    <property type="match status" value="1"/>
</dbReference>
<dbReference type="AlphaFoldDB" id="A0A9Q4IFR8"/>
<evidence type="ECO:0000259" key="10">
    <source>
        <dbReference type="Pfam" id="PF02737"/>
    </source>
</evidence>
<feature type="site" description="Important for catalytic activity" evidence="8">
    <location>
        <position position="150"/>
    </location>
</feature>